<feature type="signal peptide" evidence="1">
    <location>
        <begin position="1"/>
        <end position="17"/>
    </location>
</feature>
<reference evidence="2 3" key="1">
    <citation type="submission" date="2019-06" db="EMBL/GenBank/DDBJ databases">
        <title>Whole genome shotgun sequence of Flavobacterium flevense NBRC 14960.</title>
        <authorList>
            <person name="Hosoyama A."/>
            <person name="Uohara A."/>
            <person name="Ohji S."/>
            <person name="Ichikawa N."/>
        </authorList>
    </citation>
    <scope>NUCLEOTIDE SEQUENCE [LARGE SCALE GENOMIC DNA]</scope>
    <source>
        <strain evidence="2 3">NBRC 14960</strain>
    </source>
</reference>
<dbReference type="STRING" id="983.SAMN05443543_104169"/>
<gene>
    <name evidence="2" type="ORF">FFL01_05260</name>
</gene>
<accession>A0A4Y4AVQ5</accession>
<sequence>MKKLTVFFVLLLSFSFAEMSAQKIYYSLIGPTTLNVYVNGHKVIDVTSTYQGHNVLNGELDITDKLIHTNSPWDIIEVYAYSNLYGNTPINLFAGEYGLPTYSLEDELTFNFLNEEHTAASYSCTWALGANDMYIEAAAPGYN</sequence>
<keyword evidence="1" id="KW-0732">Signal</keyword>
<keyword evidence="3" id="KW-1185">Reference proteome</keyword>
<name>A0A4Y4AVQ5_9FLAO</name>
<feature type="chain" id="PRO_5022889463" evidence="1">
    <location>
        <begin position="18"/>
        <end position="143"/>
    </location>
</feature>
<evidence type="ECO:0000313" key="2">
    <source>
        <dbReference type="EMBL" id="GEC70987.1"/>
    </source>
</evidence>
<evidence type="ECO:0000256" key="1">
    <source>
        <dbReference type="SAM" id="SignalP"/>
    </source>
</evidence>
<dbReference type="EMBL" id="BJNP01000004">
    <property type="protein sequence ID" value="GEC70987.1"/>
    <property type="molecule type" value="Genomic_DNA"/>
</dbReference>
<comment type="caution">
    <text evidence="2">The sequence shown here is derived from an EMBL/GenBank/DDBJ whole genome shotgun (WGS) entry which is preliminary data.</text>
</comment>
<dbReference type="Proteomes" id="UP000316775">
    <property type="component" value="Unassembled WGS sequence"/>
</dbReference>
<evidence type="ECO:0000313" key="3">
    <source>
        <dbReference type="Proteomes" id="UP000316775"/>
    </source>
</evidence>
<proteinExistence type="predicted"/>
<dbReference type="RefSeq" id="WP_073244117.1">
    <property type="nucleotide sequence ID" value="NZ_BJNP01000004.1"/>
</dbReference>
<dbReference type="AlphaFoldDB" id="A0A4Y4AVQ5"/>
<protein>
    <submittedName>
        <fullName evidence="2">Uncharacterized protein</fullName>
    </submittedName>
</protein>
<organism evidence="2 3">
    <name type="scientific">Flavobacterium flevense</name>
    <dbReference type="NCBI Taxonomy" id="983"/>
    <lineage>
        <taxon>Bacteria</taxon>
        <taxon>Pseudomonadati</taxon>
        <taxon>Bacteroidota</taxon>
        <taxon>Flavobacteriia</taxon>
        <taxon>Flavobacteriales</taxon>
        <taxon>Flavobacteriaceae</taxon>
        <taxon>Flavobacterium</taxon>
    </lineage>
</organism>